<evidence type="ECO:0000313" key="2">
    <source>
        <dbReference type="Proteomes" id="UP000018320"/>
    </source>
</evidence>
<protein>
    <submittedName>
        <fullName evidence="1">Uncharacterized protein</fullName>
    </submittedName>
</protein>
<dbReference type="AlphaFoldDB" id="V6TFC1"/>
<organism evidence="1 2">
    <name type="scientific">Giardia intestinalis</name>
    <name type="common">Giardia lamblia</name>
    <dbReference type="NCBI Taxonomy" id="5741"/>
    <lineage>
        <taxon>Eukaryota</taxon>
        <taxon>Metamonada</taxon>
        <taxon>Diplomonadida</taxon>
        <taxon>Hexamitidae</taxon>
        <taxon>Giardiinae</taxon>
        <taxon>Giardia</taxon>
    </lineage>
</organism>
<sequence length="877" mass="98715">MVMLSLNSIIASLNSTIPAVVSQTLDQLPAYALSNPRDSDHILDHLYELYIVSEGNLINMILSCVRKIVVLLADDRQLFLELLPKALKILFSTTTHPMYDVILYSVQSIRMLIPFAPQEIFDSMCTFMNSYQSPDEVRSSPKLSILALLPYFYVGPDPQDNFLQNFDTPTGITDAKITELIRNIVQEVTFAEGIAPIADGVLSLCELYGPIFLSSMPKYFEDKMEAIQKKLFDIPSKTDLCGKEVHVRMKTGDFLLNYSDDERQVYILGLSGHIDFSHIIDLFFKQLIGADFVLNNYLTPMYTQNLMRRLQGLLKDDLVPSLSAPAAKISYENADLLTSILHSLSVIVVVQPCHVGAYLLLITLILEAADRQLVTKEIIMETVVYLAISLQHKLGTNLSIAPNSKAAKAHEKHHTREHNQAVLDVILSITIKIINICKEIEGQQNVSDRPREVVSPTLILHITRVLGCIGSFMDAEYSLAALTSSTLKNVMTLINQTAITVCTVPREVILQILNHLNLEVKLSQPDVADTSPVHSSDQHIIISNCSLITYMSGAPITKLTKLLLVELVHQIDQLLAYFVKRPLEDPSEDFVSLCIEAILPFTVTPNYALARYFAFHVLESYKEHISLNILPLVKYGLFDPSWRVRLATWNMLARHNFTDLVSMYNPAIPENLLLESNDLIMNRDCLSSIPVSIILWCYDSVAVVRDSCIQAFSGWFARVFDTDVGILNPKLPDPSSPTASKLDAYLRPEVYTVVHLTVNKLIYICDHLLTSLRYYYRAVAIEILFFAYRILSEVINSLSDRLGKGLKVLEPKMQELDAALQRVISFLVMTAKTDSQNVKYVMIFAMADCYKDRQLEGVVNILKIDPAVSQEAIRVFR</sequence>
<name>V6TFC1_GIAIN</name>
<reference evidence="1 2" key="2">
    <citation type="journal article" date="2013" name="Genome Biol. Evol.">
        <title>Genome sequencing of Giardia lamblia genotypes A2 and B isolates (DH and GS) and comparative analysis with the genomes of genotypes A1 and E (WB and Pig).</title>
        <authorList>
            <person name="Adam R.D."/>
            <person name="Dahlstrom E.W."/>
            <person name="Martens C.A."/>
            <person name="Bruno D.P."/>
            <person name="Barbian K.D."/>
            <person name="Ricklefs S.M."/>
            <person name="Hernandez M.M."/>
            <person name="Narla N.P."/>
            <person name="Patel R.B."/>
            <person name="Porcella S.F."/>
            <person name="Nash T.E."/>
        </authorList>
    </citation>
    <scope>NUCLEOTIDE SEQUENCE [LARGE SCALE GENOMIC DNA]</scope>
    <source>
        <strain evidence="1 2">DH</strain>
    </source>
</reference>
<dbReference type="EMBL" id="AHGT01000028">
    <property type="protein sequence ID" value="ESU37364.1"/>
    <property type="molecule type" value="Genomic_DNA"/>
</dbReference>
<dbReference type="VEuPathDB" id="GiardiaDB:DHA2_14689"/>
<dbReference type="VEuPathDB" id="GiardiaDB:GL50803_0014689"/>
<dbReference type="Proteomes" id="UP000018320">
    <property type="component" value="Unassembled WGS sequence"/>
</dbReference>
<evidence type="ECO:0000313" key="1">
    <source>
        <dbReference type="EMBL" id="ESU37364.1"/>
    </source>
</evidence>
<dbReference type="InterPro" id="IPR016024">
    <property type="entry name" value="ARM-type_fold"/>
</dbReference>
<comment type="caution">
    <text evidence="1">The sequence shown here is derived from an EMBL/GenBank/DDBJ whole genome shotgun (WGS) entry which is preliminary data.</text>
</comment>
<dbReference type="VEuPathDB" id="GiardiaDB:GL50581_372"/>
<proteinExistence type="predicted"/>
<reference evidence="2" key="1">
    <citation type="submission" date="2012-02" db="EMBL/GenBank/DDBJ databases">
        <title>Genome sequencing of Giardia lamblia Genotypes A2 and B isolates (DH and GS) and comparative analysis with the genomes of Genotypes A1 and E (WB and Pig).</title>
        <authorList>
            <person name="Adam R."/>
            <person name="Dahlstrom E."/>
            <person name="Martens C."/>
            <person name="Bruno D."/>
            <person name="Barbian K."/>
            <person name="Porcella S.F."/>
            <person name="Nash T."/>
        </authorList>
    </citation>
    <scope>NUCLEOTIDE SEQUENCE</scope>
    <source>
        <strain evidence="2">DH</strain>
    </source>
</reference>
<dbReference type="SUPFAM" id="SSF48371">
    <property type="entry name" value="ARM repeat"/>
    <property type="match status" value="1"/>
</dbReference>
<accession>V6TFC1</accession>
<gene>
    <name evidence="1" type="ORF">DHA2_14689</name>
</gene>
<dbReference type="VEuPathDB" id="GiardiaDB:QR46_0473"/>